<sequence>MGKTKKETKWFENKKDIPGIVTQLKKHYYSYKGISGFYSPYPFEVNYEKLLEVSQGNQKLVDVVKKYIFECYFDKEGNPKEFGGAYRIGVYYSPKSEDALPDPNAKDWIHVVFDHNITVHMIAGPIGHDYVIDNLGMNKSFLYSMSKML</sequence>
<dbReference type="STRING" id="1313296.SAMN05661091_2962"/>
<dbReference type="EMBL" id="LT840184">
    <property type="protein sequence ID" value="SMF85326.1"/>
    <property type="molecule type" value="Genomic_DNA"/>
</dbReference>
<evidence type="ECO:0000313" key="2">
    <source>
        <dbReference type="Proteomes" id="UP000192940"/>
    </source>
</evidence>
<evidence type="ECO:0000313" key="1">
    <source>
        <dbReference type="EMBL" id="SMF85326.1"/>
    </source>
</evidence>
<accession>A0A1X7HF23</accession>
<protein>
    <submittedName>
        <fullName evidence="1">Uncharacterized protein</fullName>
    </submittedName>
</protein>
<proteinExistence type="predicted"/>
<gene>
    <name evidence="1" type="ORF">SAMN05661091_2962</name>
</gene>
<dbReference type="AlphaFoldDB" id="A0A1X7HF23"/>
<reference evidence="1 2" key="1">
    <citation type="submission" date="2017-04" db="EMBL/GenBank/DDBJ databases">
        <authorList>
            <person name="Afonso C.L."/>
            <person name="Miller P.J."/>
            <person name="Scott M.A."/>
            <person name="Spackman E."/>
            <person name="Goraichik I."/>
            <person name="Dimitrov K.M."/>
            <person name="Suarez D.L."/>
            <person name="Swayne D.E."/>
        </authorList>
    </citation>
    <scope>NUCLEOTIDE SEQUENCE [LARGE SCALE GENOMIC DNA]</scope>
    <source>
        <strain evidence="1 2">N3/975</strain>
    </source>
</reference>
<name>A0A1X7HF23_9BACL</name>
<organism evidence="1 2">
    <name type="scientific">Paenibacillus uliginis N3/975</name>
    <dbReference type="NCBI Taxonomy" id="1313296"/>
    <lineage>
        <taxon>Bacteria</taxon>
        <taxon>Bacillati</taxon>
        <taxon>Bacillota</taxon>
        <taxon>Bacilli</taxon>
        <taxon>Bacillales</taxon>
        <taxon>Paenibacillaceae</taxon>
        <taxon>Paenibacillus</taxon>
    </lineage>
</organism>
<keyword evidence="2" id="KW-1185">Reference proteome</keyword>
<dbReference type="Proteomes" id="UP000192940">
    <property type="component" value="Chromosome I"/>
</dbReference>
<dbReference type="RefSeq" id="WP_208919880.1">
    <property type="nucleotide sequence ID" value="NZ_LT840184.1"/>
</dbReference>